<organism evidence="2 3">
    <name type="scientific">Leishmania enriettii</name>
    <dbReference type="NCBI Taxonomy" id="5663"/>
    <lineage>
        <taxon>Eukaryota</taxon>
        <taxon>Discoba</taxon>
        <taxon>Euglenozoa</taxon>
        <taxon>Kinetoplastea</taxon>
        <taxon>Metakinetoplastina</taxon>
        <taxon>Trypanosomatida</taxon>
        <taxon>Trypanosomatidae</taxon>
        <taxon>Leishmaniinae</taxon>
        <taxon>Leishmania</taxon>
    </lineage>
</organism>
<feature type="compositionally biased region" description="Polar residues" evidence="1">
    <location>
        <begin position="1059"/>
        <end position="1083"/>
    </location>
</feature>
<feature type="compositionally biased region" description="Low complexity" evidence="1">
    <location>
        <begin position="1090"/>
        <end position="1105"/>
    </location>
</feature>
<feature type="region of interest" description="Disordered" evidence="1">
    <location>
        <begin position="433"/>
        <end position="478"/>
    </location>
</feature>
<feature type="compositionally biased region" description="Polar residues" evidence="1">
    <location>
        <begin position="531"/>
        <end position="549"/>
    </location>
</feature>
<dbReference type="OrthoDB" id="248322at2759"/>
<evidence type="ECO:0000313" key="3">
    <source>
        <dbReference type="Proteomes" id="UP000674179"/>
    </source>
</evidence>
<comment type="caution">
    <text evidence="2">The sequence shown here is derived from an EMBL/GenBank/DDBJ whole genome shotgun (WGS) entry which is preliminary data.</text>
</comment>
<evidence type="ECO:0000256" key="1">
    <source>
        <dbReference type="SAM" id="MobiDB-lite"/>
    </source>
</evidence>
<accession>A0A836HAA7</accession>
<feature type="region of interest" description="Disordered" evidence="1">
    <location>
        <begin position="578"/>
        <end position="608"/>
    </location>
</feature>
<feature type="region of interest" description="Disordered" evidence="1">
    <location>
        <begin position="492"/>
        <end position="552"/>
    </location>
</feature>
<sequence length="1150" mass="121445">MFKSSLITHSSIDHDLFPLLTVRSCVSEADESKNGPRFCAEDKMTGSAYEIRSRKLDLEAEVLAVGAAATGTGRMLSPNDLSVIKRQQQRINALLTATAHCAVPPCVALPIDVYIQEQPSTGDTYVASVDAFSGLSLGDIIRSGWGVMEERVFLEILNAVEGFGYASASLPPHGNLSSDAIKQLLIVRDGASEARQPSRWVVSDWLLLSDDSVASFDAEAFVADLEWVLHSSFAQLHISTDTAQGNPLLPVSHVEELVSETVDRIRAHLLRQSAKAHSCLLAGKAIQPPDAGALTDANASPENTEASASGVTDTDGTSARRPSDSNEDGVSTVFHVTHESTTDLASTAAVGALEPQGTAPVGCAKTVITETAAAVSSPNTPLAASLVSNNIRGSRGAADNRDSAKEASSLAGQMSLKDKVAYHQAALRNEQLLVNRHRRKNAPLPPRPQPVWAETRNPRPLLSPSPSEEEFYYDPPSLTSPIEVKPSAYLMQGCRPSANGRGANSTRKLQSPRSARTQNGESRTPREHSRSTTATPHSQQPPVTSSSAASPDLLRERLLDNVVSLAMLNQRRRAQIHRLQQEAERRRREQRQQALSLSTQPQGGSGRQVAARVFWEKPRAVTPSPPALSSFFSPLVATAATDNHRQATRRSGKVLSSPAGSPSHGGDAANSGYHPNRAAALNAAAMKRFRCVSESPEPTPPSPCTCRIVKPTLCEKTPVVKASVGTPVASLRAVYRGAGDAALQSPPAQAAGKTTALQKTASYPVGAGTVTTTARSATAKTAASARSVTALGRVVASVTTRNGGNSSPPSTAGSVFRQGGDPVGQQPRSERLTTAASLTDRSHGAATASTLLASQHKTAQQSTAAPFVKPLPLQAILRSVTSSRVVPMVNGTRDRLQGTCGDAGQPVLARSAVTRPSGTLARFSGDFPRERVTCAEPEVQRCPNTARPLPAQQHLSMSPRVYRRVSSTGVLLSPRNGVIMPPVRLSAAPLRSPPTQEPPRSARQRPTQPKVFTQAELNSTQPRPPICADAKSANGLGSTNRKPMQCLALQTVCPKRSTGLASTHQAQTTRAPPTVANQESLTSPRLLPPSAQAASGGAAGALAVRRSARVNPSDVGNAAQAEKRAPRGRYTGEATTLPGARPATASERVK</sequence>
<dbReference type="Proteomes" id="UP000674179">
    <property type="component" value="Chromosome 30"/>
</dbReference>
<evidence type="ECO:0000313" key="2">
    <source>
        <dbReference type="EMBL" id="KAG5473230.1"/>
    </source>
</evidence>
<name>A0A836HAA7_LEIEN</name>
<feature type="compositionally biased region" description="Polar residues" evidence="1">
    <location>
        <begin position="502"/>
        <end position="522"/>
    </location>
</feature>
<dbReference type="AlphaFoldDB" id="A0A836HAA7"/>
<dbReference type="RefSeq" id="XP_067690989.1">
    <property type="nucleotide sequence ID" value="XM_067834886.1"/>
</dbReference>
<feature type="region of interest" description="Disordered" evidence="1">
    <location>
        <begin position="1059"/>
        <end position="1150"/>
    </location>
</feature>
<dbReference type="KEGG" id="lenr:94170396"/>
<reference evidence="2 3" key="1">
    <citation type="submission" date="2021-02" db="EMBL/GenBank/DDBJ databases">
        <title>Leishmania (Mundinia) enrietti genome sequencing and assembly.</title>
        <authorList>
            <person name="Almutairi H."/>
            <person name="Gatherer D."/>
        </authorList>
    </citation>
    <scope>NUCLEOTIDE SEQUENCE [LARGE SCALE GENOMIC DNA]</scope>
    <source>
        <strain evidence="2">CUR178</strain>
    </source>
</reference>
<feature type="compositionally biased region" description="Polar residues" evidence="1">
    <location>
        <begin position="297"/>
        <end position="317"/>
    </location>
</feature>
<feature type="region of interest" description="Disordered" evidence="1">
    <location>
        <begin position="987"/>
        <end position="1008"/>
    </location>
</feature>
<feature type="compositionally biased region" description="Basic and acidic residues" evidence="1">
    <location>
        <begin position="579"/>
        <end position="591"/>
    </location>
</feature>
<keyword evidence="3" id="KW-1185">Reference proteome</keyword>
<dbReference type="GeneID" id="94170396"/>
<protein>
    <submittedName>
        <fullName evidence="2">Uncharacterized protein</fullName>
    </submittedName>
</protein>
<feature type="compositionally biased region" description="Polar residues" evidence="1">
    <location>
        <begin position="799"/>
        <end position="813"/>
    </location>
</feature>
<proteinExistence type="predicted"/>
<dbReference type="EMBL" id="JAFHKP010000030">
    <property type="protein sequence ID" value="KAG5473230.1"/>
    <property type="molecule type" value="Genomic_DNA"/>
</dbReference>
<feature type="region of interest" description="Disordered" evidence="1">
    <location>
        <begin position="799"/>
        <end position="840"/>
    </location>
</feature>
<gene>
    <name evidence="2" type="ORF">CUR178_03150</name>
</gene>
<feature type="region of interest" description="Disordered" evidence="1">
    <location>
        <begin position="292"/>
        <end position="329"/>
    </location>
</feature>
<feature type="region of interest" description="Disordered" evidence="1">
    <location>
        <begin position="642"/>
        <end position="674"/>
    </location>
</feature>